<feature type="transmembrane region" description="Helical" evidence="1">
    <location>
        <begin position="169"/>
        <end position="191"/>
    </location>
</feature>
<evidence type="ECO:0000313" key="3">
    <source>
        <dbReference type="Proteomes" id="UP000244081"/>
    </source>
</evidence>
<evidence type="ECO:0000256" key="1">
    <source>
        <dbReference type="SAM" id="Phobius"/>
    </source>
</evidence>
<keyword evidence="1" id="KW-0812">Transmembrane</keyword>
<dbReference type="RefSeq" id="WP_107988210.1">
    <property type="nucleotide sequence ID" value="NZ_QAYG01000001.1"/>
</dbReference>
<feature type="transmembrane region" description="Helical" evidence="1">
    <location>
        <begin position="35"/>
        <end position="53"/>
    </location>
</feature>
<keyword evidence="3" id="KW-1185">Reference proteome</keyword>
<organism evidence="2 3">
    <name type="scientific">Breoghania corrubedonensis</name>
    <dbReference type="NCBI Taxonomy" id="665038"/>
    <lineage>
        <taxon>Bacteria</taxon>
        <taxon>Pseudomonadati</taxon>
        <taxon>Pseudomonadota</taxon>
        <taxon>Alphaproteobacteria</taxon>
        <taxon>Hyphomicrobiales</taxon>
        <taxon>Stappiaceae</taxon>
        <taxon>Breoghania</taxon>
    </lineage>
</organism>
<reference evidence="2 3" key="1">
    <citation type="submission" date="2018-04" db="EMBL/GenBank/DDBJ databases">
        <title>Genomic Encyclopedia of Archaeal and Bacterial Type Strains, Phase II (KMG-II): from individual species to whole genera.</title>
        <authorList>
            <person name="Goeker M."/>
        </authorList>
    </citation>
    <scope>NUCLEOTIDE SEQUENCE [LARGE SCALE GENOMIC DNA]</scope>
    <source>
        <strain evidence="2 3">DSM 23382</strain>
    </source>
</reference>
<evidence type="ECO:0000313" key="2">
    <source>
        <dbReference type="EMBL" id="PTW62675.1"/>
    </source>
</evidence>
<feature type="transmembrane region" description="Helical" evidence="1">
    <location>
        <begin position="124"/>
        <end position="157"/>
    </location>
</feature>
<dbReference type="EMBL" id="QAYG01000001">
    <property type="protein sequence ID" value="PTW62675.1"/>
    <property type="molecule type" value="Genomic_DNA"/>
</dbReference>
<dbReference type="AlphaFoldDB" id="A0A2T5VFZ5"/>
<name>A0A2T5VFZ5_9HYPH</name>
<dbReference type="Proteomes" id="UP000244081">
    <property type="component" value="Unassembled WGS sequence"/>
</dbReference>
<comment type="caution">
    <text evidence="2">The sequence shown here is derived from an EMBL/GenBank/DDBJ whole genome shotgun (WGS) entry which is preliminary data.</text>
</comment>
<keyword evidence="1" id="KW-1133">Transmembrane helix</keyword>
<dbReference type="OrthoDB" id="9811204at2"/>
<keyword evidence="1" id="KW-0472">Membrane</keyword>
<sequence>MVFSGAEIRNSLAGVWQIFKGNPQGLRGFDLSIAGFWRSFLIVVPLMIPYLLVSKAQLQIAISEFPGAENLELQAFYWVEAGRLLLDWVAFPVVLAVLARPLGLTRHYVGFIVVRNWSELLAAIPLLAAALLYGIGVVGLDGFTFVSLVATGIALYLRFRVARVALEASVSFALGIVIFDMALSTVISLGFSRLVSLG</sequence>
<proteinExistence type="predicted"/>
<protein>
    <submittedName>
        <fullName evidence="2">Uncharacterized protein</fullName>
    </submittedName>
</protein>
<accession>A0A2T5VFZ5</accession>
<gene>
    <name evidence="2" type="ORF">C8N35_101722</name>
</gene>
<feature type="transmembrane region" description="Helical" evidence="1">
    <location>
        <begin position="84"/>
        <end position="104"/>
    </location>
</feature>